<name>A0A0F9DZQ9_9ZZZZ</name>
<accession>A0A0F9DZQ9</accession>
<sequence>MSRSRFTLPYDHHNMEPAPAGTSDDQRIYRSVDGILQVYGTDTPSATANLYAEGCIYHKVNAASNDVLYVNNGTYASPSWEKLISTGNIISEIKNDHLATAADDSGPSPLIWDSAPVLEVMLNPGKGFHVWEDFINSLTAAETGGTLTQTTGGGTFTDDPTLAGGVMAFDNAANTANDATNLAWVGLQCLPAPGTKIYFEARLKVSVDDGGFIIGLMDDSTTDPVGSGTVVVNTDHAIFFRDTGTTAAKMGTQTCDGTNVDTSDTSITDVDIAAYETFGIVIDGDGATAGDTVKYYHNGVLVATDTTLNTIPDAVICPTLSVDNIGDTTQCKITIDWMRLLVYNSTAGTVRV</sequence>
<comment type="caution">
    <text evidence="2">The sequence shown here is derived from an EMBL/GenBank/DDBJ whole genome shotgun (WGS) entry which is preliminary data.</text>
</comment>
<gene>
    <name evidence="2" type="ORF">LCGC14_2216670</name>
</gene>
<dbReference type="EMBL" id="LAZR01029534">
    <property type="protein sequence ID" value="KKL59306.1"/>
    <property type="molecule type" value="Genomic_DNA"/>
</dbReference>
<dbReference type="AlphaFoldDB" id="A0A0F9DZQ9"/>
<reference evidence="2" key="1">
    <citation type="journal article" date="2015" name="Nature">
        <title>Complex archaea that bridge the gap between prokaryotes and eukaryotes.</title>
        <authorList>
            <person name="Spang A."/>
            <person name="Saw J.H."/>
            <person name="Jorgensen S.L."/>
            <person name="Zaremba-Niedzwiedzka K."/>
            <person name="Martijn J."/>
            <person name="Lind A.E."/>
            <person name="van Eijk R."/>
            <person name="Schleper C."/>
            <person name="Guy L."/>
            <person name="Ettema T.J."/>
        </authorList>
    </citation>
    <scope>NUCLEOTIDE SEQUENCE</scope>
</reference>
<organism evidence="2">
    <name type="scientific">marine sediment metagenome</name>
    <dbReference type="NCBI Taxonomy" id="412755"/>
    <lineage>
        <taxon>unclassified sequences</taxon>
        <taxon>metagenomes</taxon>
        <taxon>ecological metagenomes</taxon>
    </lineage>
</organism>
<evidence type="ECO:0000313" key="2">
    <source>
        <dbReference type="EMBL" id="KKL59306.1"/>
    </source>
</evidence>
<protein>
    <submittedName>
        <fullName evidence="2">Uncharacterized protein</fullName>
    </submittedName>
</protein>
<evidence type="ECO:0000256" key="1">
    <source>
        <dbReference type="SAM" id="MobiDB-lite"/>
    </source>
</evidence>
<feature type="region of interest" description="Disordered" evidence="1">
    <location>
        <begin position="1"/>
        <end position="24"/>
    </location>
</feature>
<proteinExistence type="predicted"/>